<dbReference type="InterPro" id="IPR001675">
    <property type="entry name" value="Glyco_trans_29"/>
</dbReference>
<evidence type="ECO:0000256" key="1">
    <source>
        <dbReference type="ARBA" id="ARBA00004323"/>
    </source>
</evidence>
<dbReference type="GO" id="GO:0008373">
    <property type="term" value="F:sialyltransferase activity"/>
    <property type="evidence" value="ECO:0007669"/>
    <property type="project" value="InterPro"/>
</dbReference>
<dbReference type="InterPro" id="IPR050943">
    <property type="entry name" value="Glycosyltr_29_Sialyltrsf"/>
</dbReference>
<feature type="transmembrane region" description="Helical" evidence="12">
    <location>
        <begin position="48"/>
        <end position="70"/>
    </location>
</feature>
<evidence type="ECO:0000313" key="13">
    <source>
        <dbReference type="EMBL" id="CAD8675485.1"/>
    </source>
</evidence>
<evidence type="ECO:0000256" key="3">
    <source>
        <dbReference type="ARBA" id="ARBA00022676"/>
    </source>
</evidence>
<dbReference type="PANTHER" id="PTHR11987:SF36">
    <property type="entry name" value="SIA-ALPHA-2,3-GAL-BETA-1,4-GLCNAC-R:ALPHA 2,8-SIALYLTRANSFERASE"/>
    <property type="match status" value="1"/>
</dbReference>
<dbReference type="Gene3D" id="3.90.1480.20">
    <property type="entry name" value="Glycosyl transferase family 29"/>
    <property type="match status" value="1"/>
</dbReference>
<dbReference type="AlphaFoldDB" id="A0A7S0REZ3"/>
<keyword evidence="4" id="KW-0808">Transferase</keyword>
<protein>
    <submittedName>
        <fullName evidence="13">Uncharacterized protein</fullName>
    </submittedName>
</protein>
<evidence type="ECO:0000256" key="5">
    <source>
        <dbReference type="ARBA" id="ARBA00022692"/>
    </source>
</evidence>
<dbReference type="EMBL" id="HBFA01024986">
    <property type="protein sequence ID" value="CAD8675485.1"/>
    <property type="molecule type" value="Transcribed_RNA"/>
</dbReference>
<feature type="compositionally biased region" description="Basic and acidic residues" evidence="11">
    <location>
        <begin position="103"/>
        <end position="113"/>
    </location>
</feature>
<evidence type="ECO:0000256" key="8">
    <source>
        <dbReference type="ARBA" id="ARBA00023034"/>
    </source>
</evidence>
<evidence type="ECO:0000256" key="11">
    <source>
        <dbReference type="SAM" id="MobiDB-lite"/>
    </source>
</evidence>
<evidence type="ECO:0000256" key="9">
    <source>
        <dbReference type="ARBA" id="ARBA00023136"/>
    </source>
</evidence>
<sequence length="550" mass="60318">MKMNHRTGGGIEDGQTVADTEIGGEQRPVLKAPVHPFLRVSTRRGSGVLKAILCTMMGGLATSCLSYIFVSPPGSQHQYHYQGGDGFHNYPSDTTTYGQYNDPSRRTEQRDEASAISSATTSASQLSAPPHVWSSHTGLSQSSSARPSGIGGGGLTRFGDKTLPSSSSSPFSHRHHFFSKSVQADRENAEGDDIEISTEQHVTNQASAGQYHGGVGHHRPMQGARPEALRANEGVAAQSITGDTRGLDILGVHRSCPPIFEGPECKSLSSHFQRTFGFFASAYKQDVTMSVASVKGYRSLNTCLPPHWDKPINLGPVTESLLRALPETDPALNKVFETCAIVGSSGHLLKFEKGPEIDAHELVLRFNSAPTRGFEKHVGYKTTHRLTNTRNFAYREHRSEHVFIHIRNAASMKGLIGRKKANPNERLYSLHPAWHRFMDRTFQYLTTSGLNGIIIALHKCKKINLYGFHVHPQMGALYHYYNPNDEPANATRDDGEWDLVRKLAVEGFVQFAEPCIIECHDGEEECNACITKSGGSHEVHAMHAAGALLN</sequence>
<evidence type="ECO:0000256" key="6">
    <source>
        <dbReference type="ARBA" id="ARBA00022968"/>
    </source>
</evidence>
<feature type="compositionally biased region" description="Polar residues" evidence="11">
    <location>
        <begin position="91"/>
        <end position="102"/>
    </location>
</feature>
<evidence type="ECO:0000256" key="10">
    <source>
        <dbReference type="ARBA" id="ARBA00023180"/>
    </source>
</evidence>
<evidence type="ECO:0000256" key="4">
    <source>
        <dbReference type="ARBA" id="ARBA00022679"/>
    </source>
</evidence>
<keyword evidence="5 12" id="KW-0812">Transmembrane</keyword>
<dbReference type="Pfam" id="PF00777">
    <property type="entry name" value="Glyco_transf_29"/>
    <property type="match status" value="1"/>
</dbReference>
<feature type="compositionally biased region" description="Polar residues" evidence="11">
    <location>
        <begin position="134"/>
        <end position="146"/>
    </location>
</feature>
<keyword evidence="6" id="KW-0735">Signal-anchor</keyword>
<keyword evidence="10" id="KW-0325">Glycoprotein</keyword>
<dbReference type="PANTHER" id="PTHR11987">
    <property type="entry name" value="ALPHA-2,8-SIALYLTRANSFERASE"/>
    <property type="match status" value="1"/>
</dbReference>
<keyword evidence="7 12" id="KW-1133">Transmembrane helix</keyword>
<proteinExistence type="inferred from homology"/>
<comment type="subcellular location">
    <subcellularLocation>
        <location evidence="1">Golgi apparatus membrane</location>
        <topology evidence="1">Single-pass type II membrane protein</topology>
    </subcellularLocation>
</comment>
<evidence type="ECO:0000256" key="2">
    <source>
        <dbReference type="ARBA" id="ARBA00006003"/>
    </source>
</evidence>
<keyword evidence="3" id="KW-0328">Glycosyltransferase</keyword>
<keyword evidence="9 12" id="KW-0472">Membrane</keyword>
<organism evidence="13">
    <name type="scientific">Pyramimonas obovata</name>
    <dbReference type="NCBI Taxonomy" id="1411642"/>
    <lineage>
        <taxon>Eukaryota</taxon>
        <taxon>Viridiplantae</taxon>
        <taxon>Chlorophyta</taxon>
        <taxon>Pyramimonadophyceae</taxon>
        <taxon>Pyramimonadales</taxon>
        <taxon>Pyramimonadaceae</taxon>
        <taxon>Pyramimonas</taxon>
        <taxon>Pyramimonas incertae sedis</taxon>
    </lineage>
</organism>
<dbReference type="GO" id="GO:0000139">
    <property type="term" value="C:Golgi membrane"/>
    <property type="evidence" value="ECO:0007669"/>
    <property type="project" value="UniProtKB-SubCell"/>
</dbReference>
<dbReference type="InterPro" id="IPR038578">
    <property type="entry name" value="GT29-like_sf"/>
</dbReference>
<reference evidence="13" key="1">
    <citation type="submission" date="2021-01" db="EMBL/GenBank/DDBJ databases">
        <authorList>
            <person name="Corre E."/>
            <person name="Pelletier E."/>
            <person name="Niang G."/>
            <person name="Scheremetjew M."/>
            <person name="Finn R."/>
            <person name="Kale V."/>
            <person name="Holt S."/>
            <person name="Cochrane G."/>
            <person name="Meng A."/>
            <person name="Brown T."/>
            <person name="Cohen L."/>
        </authorList>
    </citation>
    <scope>NUCLEOTIDE SEQUENCE</scope>
    <source>
        <strain evidence="13">CCMP722</strain>
    </source>
</reference>
<accession>A0A7S0REZ3</accession>
<evidence type="ECO:0000256" key="7">
    <source>
        <dbReference type="ARBA" id="ARBA00022989"/>
    </source>
</evidence>
<gene>
    <name evidence="13" type="ORF">POBO1169_LOCUS12723</name>
</gene>
<evidence type="ECO:0000256" key="12">
    <source>
        <dbReference type="SAM" id="Phobius"/>
    </source>
</evidence>
<keyword evidence="8" id="KW-0333">Golgi apparatus</keyword>
<feature type="compositionally biased region" description="Low complexity" evidence="11">
    <location>
        <begin position="114"/>
        <end position="128"/>
    </location>
</feature>
<feature type="region of interest" description="Disordered" evidence="11">
    <location>
        <begin position="82"/>
        <end position="173"/>
    </location>
</feature>
<comment type="similarity">
    <text evidence="2">Belongs to the glycosyltransferase 29 family.</text>
</comment>
<name>A0A7S0REZ3_9CHLO</name>
<dbReference type="CDD" id="cd19952">
    <property type="entry name" value="GT29"/>
    <property type="match status" value="1"/>
</dbReference>